<feature type="compositionally biased region" description="Basic residues" evidence="1">
    <location>
        <begin position="150"/>
        <end position="162"/>
    </location>
</feature>
<accession>A0A167PZB2</accession>
<protein>
    <submittedName>
        <fullName evidence="2">Uncharacterized protein</fullName>
    </submittedName>
</protein>
<feature type="compositionally biased region" description="Acidic residues" evidence="1">
    <location>
        <begin position="191"/>
        <end position="201"/>
    </location>
</feature>
<feature type="compositionally biased region" description="Basic and acidic residues" evidence="1">
    <location>
        <begin position="133"/>
        <end position="146"/>
    </location>
</feature>
<proteinExistence type="predicted"/>
<evidence type="ECO:0000256" key="1">
    <source>
        <dbReference type="SAM" id="MobiDB-lite"/>
    </source>
</evidence>
<dbReference type="AlphaFoldDB" id="A0A167PZB2"/>
<feature type="compositionally biased region" description="Polar residues" evidence="1">
    <location>
        <begin position="49"/>
        <end position="63"/>
    </location>
</feature>
<evidence type="ECO:0000313" key="3">
    <source>
        <dbReference type="Proteomes" id="UP000076738"/>
    </source>
</evidence>
<keyword evidence="3" id="KW-1185">Reference proteome</keyword>
<organism evidence="2 3">
    <name type="scientific">Calocera viscosa (strain TUFC12733)</name>
    <dbReference type="NCBI Taxonomy" id="1330018"/>
    <lineage>
        <taxon>Eukaryota</taxon>
        <taxon>Fungi</taxon>
        <taxon>Dikarya</taxon>
        <taxon>Basidiomycota</taxon>
        <taxon>Agaricomycotina</taxon>
        <taxon>Dacrymycetes</taxon>
        <taxon>Dacrymycetales</taxon>
        <taxon>Dacrymycetaceae</taxon>
        <taxon>Calocera</taxon>
    </lineage>
</organism>
<dbReference type="Proteomes" id="UP000076738">
    <property type="component" value="Unassembled WGS sequence"/>
</dbReference>
<sequence length="303" mass="32733">MTPPQSQERREAEPAIAKSLSVVASKPAGASVSHAPTPQTRKPVAAVPTIQNSSIHTSRNQMQMVPRSVPFGGDNGYSARANGDRDLFPSRQEFSAPSRMHETQRGGVDSRVGTGAGPPRSVYERPVPYVRTYQERRTQPRGRPADRLQNGRKTRNQKKGPPHRALQSDGLTPNELRARDGLPPRKRKAEELDDGELDYGEPEPAGKKAKNGLRALEGDKLKLDDYMRNRHPQVDVCYKPFDLFTLGKPSNGVRNIEIPLQIGAPFNISVTGAGPTSAAAEENAATQALARLSAVPGAGSIGG</sequence>
<gene>
    <name evidence="2" type="ORF">CALVIDRAFT_534253</name>
</gene>
<name>A0A167PZB2_CALVF</name>
<reference evidence="2 3" key="1">
    <citation type="journal article" date="2016" name="Mol. Biol. Evol.">
        <title>Comparative Genomics of Early-Diverging Mushroom-Forming Fungi Provides Insights into the Origins of Lignocellulose Decay Capabilities.</title>
        <authorList>
            <person name="Nagy L.G."/>
            <person name="Riley R."/>
            <person name="Tritt A."/>
            <person name="Adam C."/>
            <person name="Daum C."/>
            <person name="Floudas D."/>
            <person name="Sun H."/>
            <person name="Yadav J.S."/>
            <person name="Pangilinan J."/>
            <person name="Larsson K.H."/>
            <person name="Matsuura K."/>
            <person name="Barry K."/>
            <person name="Labutti K."/>
            <person name="Kuo R."/>
            <person name="Ohm R.A."/>
            <person name="Bhattacharya S.S."/>
            <person name="Shirouzu T."/>
            <person name="Yoshinaga Y."/>
            <person name="Martin F.M."/>
            <person name="Grigoriev I.V."/>
            <person name="Hibbett D.S."/>
        </authorList>
    </citation>
    <scope>NUCLEOTIDE SEQUENCE [LARGE SCALE GENOMIC DNA]</scope>
    <source>
        <strain evidence="2 3">TUFC12733</strain>
    </source>
</reference>
<evidence type="ECO:0000313" key="2">
    <source>
        <dbReference type="EMBL" id="KZO99276.1"/>
    </source>
</evidence>
<dbReference type="EMBL" id="KV417272">
    <property type="protein sequence ID" value="KZO99276.1"/>
    <property type="molecule type" value="Genomic_DNA"/>
</dbReference>
<dbReference type="OrthoDB" id="10579860at2759"/>
<feature type="region of interest" description="Disordered" evidence="1">
    <location>
        <begin position="1"/>
        <end position="213"/>
    </location>
</feature>